<dbReference type="EC" id="4.1.3.27" evidence="5 15"/>
<name>A0ABU8HHT2_9BACI</name>
<keyword evidence="12 15" id="KW-0456">Lyase</keyword>
<dbReference type="InterPro" id="IPR005256">
    <property type="entry name" value="Anth_synth_I_PabB"/>
</dbReference>
<comment type="caution">
    <text evidence="18">The sequence shown here is derived from an EMBL/GenBank/DDBJ whole genome shotgun (WGS) entry which is preliminary data.</text>
</comment>
<protein>
    <recommendedName>
        <fullName evidence="6 15">Anthranilate synthase component 1</fullName>
        <ecNumber evidence="5 15">4.1.3.27</ecNumber>
    </recommendedName>
</protein>
<comment type="similarity">
    <text evidence="3 15">Belongs to the anthranilate synthase component I family.</text>
</comment>
<evidence type="ECO:0000259" key="17">
    <source>
        <dbReference type="Pfam" id="PF04715"/>
    </source>
</evidence>
<dbReference type="InterPro" id="IPR019999">
    <property type="entry name" value="Anth_synth_I-like"/>
</dbReference>
<keyword evidence="9 15" id="KW-0822">Tryptophan biosynthesis</keyword>
<evidence type="ECO:0000256" key="7">
    <source>
        <dbReference type="ARBA" id="ARBA00022605"/>
    </source>
</evidence>
<comment type="cofactor">
    <cofactor evidence="1 15">
        <name>Mg(2+)</name>
        <dbReference type="ChEBI" id="CHEBI:18420"/>
    </cofactor>
</comment>
<evidence type="ECO:0000256" key="10">
    <source>
        <dbReference type="ARBA" id="ARBA00022842"/>
    </source>
</evidence>
<comment type="pathway">
    <text evidence="2 15">Amino-acid biosynthesis; L-tryptophan biosynthesis; L-tryptophan from chorismate: step 1/5.</text>
</comment>
<dbReference type="Proteomes" id="UP001312865">
    <property type="component" value="Unassembled WGS sequence"/>
</dbReference>
<keyword evidence="8 15" id="KW-0479">Metal-binding</keyword>
<dbReference type="PRINTS" id="PR00095">
    <property type="entry name" value="ANTSNTHASEI"/>
</dbReference>
<evidence type="ECO:0000256" key="5">
    <source>
        <dbReference type="ARBA" id="ARBA00012266"/>
    </source>
</evidence>
<dbReference type="Pfam" id="PF00425">
    <property type="entry name" value="Chorismate_bind"/>
    <property type="match status" value="1"/>
</dbReference>
<evidence type="ECO:0000256" key="15">
    <source>
        <dbReference type="RuleBase" id="RU364045"/>
    </source>
</evidence>
<evidence type="ECO:0000256" key="11">
    <source>
        <dbReference type="ARBA" id="ARBA00023141"/>
    </source>
</evidence>
<dbReference type="SUPFAM" id="SSF56322">
    <property type="entry name" value="ADC synthase"/>
    <property type="match status" value="1"/>
</dbReference>
<dbReference type="InterPro" id="IPR006805">
    <property type="entry name" value="Anth_synth_I_N"/>
</dbReference>
<dbReference type="PANTHER" id="PTHR11236:SF48">
    <property type="entry name" value="ISOCHORISMATE SYNTHASE MENF"/>
    <property type="match status" value="1"/>
</dbReference>
<keyword evidence="11 15" id="KW-0057">Aromatic amino acid biosynthesis</keyword>
<accession>A0ABU8HHT2</accession>
<feature type="domain" description="Anthranilate synthase component I N-terminal" evidence="17">
    <location>
        <begin position="18"/>
        <end position="154"/>
    </location>
</feature>
<feature type="domain" description="Chorismate-utilising enzyme C-terminal" evidence="16">
    <location>
        <begin position="203"/>
        <end position="456"/>
    </location>
</feature>
<dbReference type="PANTHER" id="PTHR11236">
    <property type="entry name" value="AMINOBENZOATE/ANTHRANILATE SYNTHASE"/>
    <property type="match status" value="1"/>
</dbReference>
<evidence type="ECO:0000256" key="4">
    <source>
        <dbReference type="ARBA" id="ARBA00011575"/>
    </source>
</evidence>
<evidence type="ECO:0000256" key="8">
    <source>
        <dbReference type="ARBA" id="ARBA00022723"/>
    </source>
</evidence>
<dbReference type="GO" id="GO:0004049">
    <property type="term" value="F:anthranilate synthase activity"/>
    <property type="evidence" value="ECO:0007669"/>
    <property type="project" value="UniProtKB-EC"/>
</dbReference>
<evidence type="ECO:0000256" key="1">
    <source>
        <dbReference type="ARBA" id="ARBA00001946"/>
    </source>
</evidence>
<proteinExistence type="inferred from homology"/>
<evidence type="ECO:0000256" key="13">
    <source>
        <dbReference type="ARBA" id="ARBA00025634"/>
    </source>
</evidence>
<keyword evidence="19" id="KW-1185">Reference proteome</keyword>
<sequence>MTQPTDMIQYDLIELAGDLYTPIQLFQKITGEQKFILESSAKHEESGRYSFIGRNPYGEVKGVGPESEITINNKRVEKTGSLLRTLFETIKKCENISLPFPFIGGGVGYVAYDVIRQTEKIGGVPQDQLGMPDVHFLLYDQLIIFDHLEEKVFLLALDLENSYSLQDLKKRNELLKREVQQNTIPENVQADTKKLSFVSNIEKEKFLENVEIAKNHIRAGDIFQVVLSQRLEADFTGDPFSYYRSLRKENPSPYMYYLDLRDYVVIGTSPESFIKANGEDLVSNPIAGTRKRGKTVTEDKALEMELKTNEKELAEHNMLVDLSRNDLGRVSKIGSVVVSEYQKIERYKHVMHLVSEVISKRKEDVDNVEVIEACLPAGTVSGAPKIRAMQIINELEGTKRGLYSGAVGYISATGDLDLALAIRTMIVKDEKAYVQAGAGVVYDSDPEMEYEETMKKARALLEVKA</sequence>
<dbReference type="Gene3D" id="3.60.120.10">
    <property type="entry name" value="Anthranilate synthase"/>
    <property type="match status" value="1"/>
</dbReference>
<dbReference type="RefSeq" id="WP_336588174.1">
    <property type="nucleotide sequence ID" value="NZ_JBBAXC010000015.1"/>
</dbReference>
<evidence type="ECO:0000259" key="16">
    <source>
        <dbReference type="Pfam" id="PF00425"/>
    </source>
</evidence>
<keyword evidence="10 15" id="KW-0460">Magnesium</keyword>
<comment type="subunit">
    <text evidence="4 15">Heterotetramer consisting of two non-identical subunits: a beta subunit (TrpG) and a large alpha subunit (TrpE).</text>
</comment>
<evidence type="ECO:0000313" key="18">
    <source>
        <dbReference type="EMBL" id="MEI5908727.1"/>
    </source>
</evidence>
<comment type="function">
    <text evidence="13 15">Part of a heterotetrameric complex that catalyzes the two-step biosynthesis of anthranilate, an intermediate in the biosynthesis of L-tryptophan. In the first step, the glutamine-binding beta subunit (TrpG) of anthranilate synthase (AS) provides the glutamine amidotransferase activity which generates ammonia as a substrate that, along with chorismate, is used in the second step, catalyzed by the large alpha subunit of AS (TrpE) to produce anthranilate. In the absence of TrpG, TrpE can synthesize anthranilate directly from chorismate and high concentrations of ammonia.</text>
</comment>
<evidence type="ECO:0000256" key="2">
    <source>
        <dbReference type="ARBA" id="ARBA00004873"/>
    </source>
</evidence>
<reference evidence="18 19" key="1">
    <citation type="journal article" date="2018" name="J. Microbiol.">
        <title>Bacillus spongiae sp. nov., isolated from sponge of Jeju Island.</title>
        <authorList>
            <person name="Lee G.E."/>
            <person name="Im W.T."/>
            <person name="Park J.S."/>
        </authorList>
    </citation>
    <scope>NUCLEOTIDE SEQUENCE [LARGE SCALE GENOMIC DNA]</scope>
    <source>
        <strain evidence="18 19">135PIL107-10</strain>
    </source>
</reference>
<dbReference type="NCBIfam" id="TIGR00564">
    <property type="entry name" value="trpE_most"/>
    <property type="match status" value="1"/>
</dbReference>
<evidence type="ECO:0000256" key="12">
    <source>
        <dbReference type="ARBA" id="ARBA00023239"/>
    </source>
</evidence>
<keyword evidence="7 15" id="KW-0028">Amino-acid biosynthesis</keyword>
<organism evidence="18 19">
    <name type="scientific">Bacillus spongiae</name>
    <dbReference type="NCBI Taxonomy" id="2683610"/>
    <lineage>
        <taxon>Bacteria</taxon>
        <taxon>Bacillati</taxon>
        <taxon>Bacillota</taxon>
        <taxon>Bacilli</taxon>
        <taxon>Bacillales</taxon>
        <taxon>Bacillaceae</taxon>
        <taxon>Bacillus</taxon>
    </lineage>
</organism>
<dbReference type="InterPro" id="IPR015890">
    <property type="entry name" value="Chorismate_C"/>
</dbReference>
<dbReference type="InterPro" id="IPR005801">
    <property type="entry name" value="ADC_synthase"/>
</dbReference>
<evidence type="ECO:0000256" key="14">
    <source>
        <dbReference type="ARBA" id="ARBA00047683"/>
    </source>
</evidence>
<comment type="catalytic activity">
    <reaction evidence="14 15">
        <text>chorismate + L-glutamine = anthranilate + pyruvate + L-glutamate + H(+)</text>
        <dbReference type="Rhea" id="RHEA:21732"/>
        <dbReference type="ChEBI" id="CHEBI:15361"/>
        <dbReference type="ChEBI" id="CHEBI:15378"/>
        <dbReference type="ChEBI" id="CHEBI:16567"/>
        <dbReference type="ChEBI" id="CHEBI:29748"/>
        <dbReference type="ChEBI" id="CHEBI:29985"/>
        <dbReference type="ChEBI" id="CHEBI:58359"/>
        <dbReference type="EC" id="4.1.3.27"/>
    </reaction>
</comment>
<dbReference type="EMBL" id="JBBAXC010000015">
    <property type="protein sequence ID" value="MEI5908727.1"/>
    <property type="molecule type" value="Genomic_DNA"/>
</dbReference>
<evidence type="ECO:0000256" key="3">
    <source>
        <dbReference type="ARBA" id="ARBA00009562"/>
    </source>
</evidence>
<gene>
    <name evidence="15 18" type="primary">trpE</name>
    <name evidence="18" type="ORF">WAK64_16895</name>
</gene>
<dbReference type="Pfam" id="PF04715">
    <property type="entry name" value="Anth_synt_I_N"/>
    <property type="match status" value="1"/>
</dbReference>
<evidence type="ECO:0000313" key="19">
    <source>
        <dbReference type="Proteomes" id="UP001312865"/>
    </source>
</evidence>
<evidence type="ECO:0000256" key="9">
    <source>
        <dbReference type="ARBA" id="ARBA00022822"/>
    </source>
</evidence>
<evidence type="ECO:0000256" key="6">
    <source>
        <dbReference type="ARBA" id="ARBA00020653"/>
    </source>
</evidence>